<accession>A0AAW5C046</accession>
<keyword evidence="2" id="KW-0677">Repeat</keyword>
<reference evidence="5 6" key="1">
    <citation type="journal article" date="2020" name="Cell Host Microbe">
        <title>Functional and Genomic Variation between Human-Derived Isolates of Lachnospiraceae Reveals Inter- and Intra-Species Diversity.</title>
        <authorList>
            <person name="Sorbara M.T."/>
            <person name="Littmann E.R."/>
            <person name="Fontana E."/>
            <person name="Moody T.U."/>
            <person name="Kohout C.E."/>
            <person name="Gjonbalaj M."/>
            <person name="Eaton V."/>
            <person name="Seok R."/>
            <person name="Leiner I.M."/>
            <person name="Pamer E.G."/>
        </authorList>
    </citation>
    <scope>NUCLEOTIDE SEQUENCE [LARGE SCALE GENOMIC DNA]</scope>
    <source>
        <strain evidence="5 6">MSK.1.17</strain>
    </source>
</reference>
<dbReference type="PANTHER" id="PTHR46652:SF3">
    <property type="entry name" value="LEUCINE-RICH REPEAT-CONTAINING PROTEIN 9"/>
    <property type="match status" value="1"/>
</dbReference>
<organism evidence="4 7">
    <name type="scientific">Enterocloster aldenensis</name>
    <dbReference type="NCBI Taxonomy" id="358742"/>
    <lineage>
        <taxon>Bacteria</taxon>
        <taxon>Bacillati</taxon>
        <taxon>Bacillota</taxon>
        <taxon>Clostridia</taxon>
        <taxon>Lachnospirales</taxon>
        <taxon>Lachnospiraceae</taxon>
        <taxon>Enterocloster</taxon>
    </lineage>
</organism>
<reference evidence="5" key="2">
    <citation type="submission" date="2020-02" db="EMBL/GenBank/DDBJ databases">
        <authorList>
            <person name="Littmann E."/>
            <person name="Sorbara M."/>
        </authorList>
    </citation>
    <scope>NUCLEOTIDE SEQUENCE</scope>
    <source>
        <strain evidence="5">MSK.1.17</strain>
    </source>
</reference>
<reference evidence="4" key="3">
    <citation type="submission" date="2022-01" db="EMBL/GenBank/DDBJ databases">
        <title>Collection of gut derived symbiotic bacterial strains cultured from healthy donors.</title>
        <authorList>
            <person name="Lin H."/>
            <person name="Kohout C."/>
            <person name="Waligurski E."/>
            <person name="Pamer E.G."/>
        </authorList>
    </citation>
    <scope>NUCLEOTIDE SEQUENCE</scope>
    <source>
        <strain evidence="4">DFI.6.55</strain>
    </source>
</reference>
<dbReference type="AlphaFoldDB" id="A0AAW5C046"/>
<evidence type="ECO:0000256" key="3">
    <source>
        <dbReference type="SAM" id="MobiDB-lite"/>
    </source>
</evidence>
<keyword evidence="1" id="KW-0433">Leucine-rich repeat</keyword>
<dbReference type="Proteomes" id="UP000669239">
    <property type="component" value="Unassembled WGS sequence"/>
</dbReference>
<comment type="caution">
    <text evidence="4">The sequence shown here is derived from an EMBL/GenBank/DDBJ whole genome shotgun (WGS) entry which is preliminary data.</text>
</comment>
<dbReference type="InterPro" id="IPR050836">
    <property type="entry name" value="SDS22/Internalin_LRR"/>
</dbReference>
<dbReference type="EMBL" id="JAKNGE010000013">
    <property type="protein sequence ID" value="MCG4746220.1"/>
    <property type="molecule type" value="Genomic_DNA"/>
</dbReference>
<dbReference type="InterPro" id="IPR001611">
    <property type="entry name" value="Leu-rich_rpt"/>
</dbReference>
<evidence type="ECO:0000313" key="4">
    <source>
        <dbReference type="EMBL" id="MCG4746220.1"/>
    </source>
</evidence>
<gene>
    <name evidence="5" type="ORF">G5B36_11580</name>
    <name evidence="4" type="ORF">L0N08_12405</name>
</gene>
<dbReference type="InterPro" id="IPR032675">
    <property type="entry name" value="LRR_dom_sf"/>
</dbReference>
<evidence type="ECO:0000256" key="1">
    <source>
        <dbReference type="ARBA" id="ARBA00022614"/>
    </source>
</evidence>
<proteinExistence type="predicted"/>
<dbReference type="InterPro" id="IPR025875">
    <property type="entry name" value="Leu-rich_rpt_4"/>
</dbReference>
<keyword evidence="6" id="KW-1185">Reference proteome</keyword>
<feature type="region of interest" description="Disordered" evidence="3">
    <location>
        <begin position="102"/>
        <end position="140"/>
    </location>
</feature>
<dbReference type="EMBL" id="JAAITT010000014">
    <property type="protein sequence ID" value="NSJ49343.1"/>
    <property type="molecule type" value="Genomic_DNA"/>
</dbReference>
<dbReference type="SUPFAM" id="SSF52047">
    <property type="entry name" value="RNI-like"/>
    <property type="match status" value="1"/>
</dbReference>
<sequence>MKLTELKCTACNGSLKLDRENPHIAVCEYCRTRYVLEDEGEGNVRLASGPARIDYIPINPSPAKKPMGWEPCGWKRAAALISAALLLVAVISGTAVKNRWDGDHAASSVNPRSARMPGGSGQGTVREPEAAGRTEAGKEEEKAELSGIFGDMASMAFGKAADLVSDEELARFQWIEYRYSMDYVLVGYSFDNPMEKPDAALTWLEFDRDSAKINSKALSRFTGLKSLSAAGYLSAGDVKGLDLARLSCYGKSPGEVAAIFEDPGQLKELRISAGLESLDGLGALNGVEKLTLKGSDLTDIKALAGMKGVKWLTLEYCNELKDFSVLSVMDWLEGLSIESEGIRDIGFVQNMPKLTSFSLSRAKILNLDSLKGNTSLTSLSITKCGELKDMSAVSGLTGLKELCLEVPYGCARPDLAGLTGLRRLKVNGMDTVSYLSGMGGIEELELEWVEIDSTAPFAGLASLKELTCSRIPDQTKWDFVVRIPSLEVLNLNGIKTYEDISALFGMPALRELYLNGVECELDFSKISPNEHLKILGMDGVKLYENVKISGGGGIVYVDYDKVDLNDNTGFLTAFPGLTRLSLADNMLTDISFVSSLPNLEYLDIKDNYVTDITPLEGLGRLSTLNCAGNPVGNLRVLSSDVTILQ</sequence>
<dbReference type="Proteomes" id="UP001299608">
    <property type="component" value="Unassembled WGS sequence"/>
</dbReference>
<evidence type="ECO:0000313" key="6">
    <source>
        <dbReference type="Proteomes" id="UP000669239"/>
    </source>
</evidence>
<evidence type="ECO:0000313" key="5">
    <source>
        <dbReference type="EMBL" id="NSJ49343.1"/>
    </source>
</evidence>
<dbReference type="PROSITE" id="PS51450">
    <property type="entry name" value="LRR"/>
    <property type="match status" value="2"/>
</dbReference>
<dbReference type="RefSeq" id="WP_165641190.1">
    <property type="nucleotide sequence ID" value="NZ_JAAITT010000014.1"/>
</dbReference>
<dbReference type="Pfam" id="PF12799">
    <property type="entry name" value="LRR_4"/>
    <property type="match status" value="1"/>
</dbReference>
<evidence type="ECO:0000256" key="2">
    <source>
        <dbReference type="ARBA" id="ARBA00022737"/>
    </source>
</evidence>
<name>A0AAW5C046_9FIRM</name>
<evidence type="ECO:0000313" key="7">
    <source>
        <dbReference type="Proteomes" id="UP001299608"/>
    </source>
</evidence>
<protein>
    <submittedName>
        <fullName evidence="4">Leucine-rich repeat domain-containing protein</fullName>
    </submittedName>
</protein>
<dbReference type="PANTHER" id="PTHR46652">
    <property type="entry name" value="LEUCINE-RICH REPEAT AND IQ DOMAIN-CONTAINING PROTEIN 1-RELATED"/>
    <property type="match status" value="1"/>
</dbReference>
<dbReference type="Gene3D" id="3.80.10.10">
    <property type="entry name" value="Ribonuclease Inhibitor"/>
    <property type="match status" value="2"/>
</dbReference>
<feature type="compositionally biased region" description="Basic and acidic residues" evidence="3">
    <location>
        <begin position="126"/>
        <end position="140"/>
    </location>
</feature>